<dbReference type="RefSeq" id="WP_145448818.1">
    <property type="nucleotide sequence ID" value="NZ_CP037421.1"/>
</dbReference>
<dbReference type="Pfam" id="PF08338">
    <property type="entry name" value="DUF1731"/>
    <property type="match status" value="1"/>
</dbReference>
<dbReference type="CDD" id="cd05242">
    <property type="entry name" value="SDR_a8"/>
    <property type="match status" value="1"/>
</dbReference>
<dbReference type="SUPFAM" id="SSF51735">
    <property type="entry name" value="NAD(P)-binding Rossmann-fold domains"/>
    <property type="match status" value="1"/>
</dbReference>
<dbReference type="AlphaFoldDB" id="A0A517Q4L7"/>
<proteinExistence type="inferred from homology"/>
<evidence type="ECO:0000313" key="4">
    <source>
        <dbReference type="EMBL" id="QDT26551.1"/>
    </source>
</evidence>
<dbReference type="Pfam" id="PF01370">
    <property type="entry name" value="Epimerase"/>
    <property type="match status" value="1"/>
</dbReference>
<evidence type="ECO:0000313" key="5">
    <source>
        <dbReference type="Proteomes" id="UP000315647"/>
    </source>
</evidence>
<name>A0A517Q4L7_9PLAN</name>
<evidence type="ECO:0000256" key="1">
    <source>
        <dbReference type="ARBA" id="ARBA00009353"/>
    </source>
</evidence>
<keyword evidence="5" id="KW-1185">Reference proteome</keyword>
<reference evidence="4 5" key="1">
    <citation type="submission" date="2019-03" db="EMBL/GenBank/DDBJ databases">
        <title>Deep-cultivation of Planctomycetes and their phenomic and genomic characterization uncovers novel biology.</title>
        <authorList>
            <person name="Wiegand S."/>
            <person name="Jogler M."/>
            <person name="Boedeker C."/>
            <person name="Pinto D."/>
            <person name="Vollmers J."/>
            <person name="Rivas-Marin E."/>
            <person name="Kohn T."/>
            <person name="Peeters S.H."/>
            <person name="Heuer A."/>
            <person name="Rast P."/>
            <person name="Oberbeckmann S."/>
            <person name="Bunk B."/>
            <person name="Jeske O."/>
            <person name="Meyerdierks A."/>
            <person name="Storesund J.E."/>
            <person name="Kallscheuer N."/>
            <person name="Luecker S."/>
            <person name="Lage O.M."/>
            <person name="Pohl T."/>
            <person name="Merkel B.J."/>
            <person name="Hornburger P."/>
            <person name="Mueller R.-W."/>
            <person name="Bruemmer F."/>
            <person name="Labrenz M."/>
            <person name="Spormann A.M."/>
            <person name="Op den Camp H."/>
            <person name="Overmann J."/>
            <person name="Amann R."/>
            <person name="Jetten M.S.M."/>
            <person name="Mascher T."/>
            <person name="Medema M.H."/>
            <person name="Devos D.P."/>
            <person name="Kaster A.-K."/>
            <person name="Ovreas L."/>
            <person name="Rohde M."/>
            <person name="Galperin M.Y."/>
            <person name="Jogler C."/>
        </authorList>
    </citation>
    <scope>NUCLEOTIDE SEQUENCE [LARGE SCALE GENOMIC DNA]</scope>
    <source>
        <strain evidence="4 5">Enr10</strain>
    </source>
</reference>
<feature type="domain" description="DUF1731" evidence="3">
    <location>
        <begin position="251"/>
        <end position="297"/>
    </location>
</feature>
<dbReference type="InterPro" id="IPR010099">
    <property type="entry name" value="SDR39U1"/>
</dbReference>
<feature type="domain" description="NAD-dependent epimerase/dehydratase" evidence="2">
    <location>
        <begin position="3"/>
        <end position="217"/>
    </location>
</feature>
<dbReference type="NCBIfam" id="TIGR01777">
    <property type="entry name" value="yfcH"/>
    <property type="match status" value="1"/>
</dbReference>
<dbReference type="PANTHER" id="PTHR11092:SF0">
    <property type="entry name" value="EPIMERASE FAMILY PROTEIN SDR39U1"/>
    <property type="match status" value="1"/>
</dbReference>
<dbReference type="InterPro" id="IPR001509">
    <property type="entry name" value="Epimerase_deHydtase"/>
</dbReference>
<sequence length="300" mass="32612">MKVLISGSSGLVGSALCQRLESEADFEIVRLVRKQSPDTPDTTVVWNPAEGQLEPEAFAGIDAVIHLGGVNIAGKRWSPEMKQKIFNSRFQSTSLLASKLAALEQKPSVLLCASAVGFYGDRGDERVDETSARGAGFLADVCQAWEEATHSARDAGIRVINMRFGMILDRKGGALSQMVTPFKMGVGGKLGSGKQYWSWIALPDVINAILFCLEHTELSGPVNFVAPDEVTNLEFTKTLGKVLSRPTCLPVPAWGIKTLFGEMGQELMLTSARATPTRLTEAGFQFQYPKLEDAFRSVLQ</sequence>
<evidence type="ECO:0000259" key="3">
    <source>
        <dbReference type="Pfam" id="PF08338"/>
    </source>
</evidence>
<dbReference type="Gene3D" id="3.40.50.720">
    <property type="entry name" value="NAD(P)-binding Rossmann-like Domain"/>
    <property type="match status" value="1"/>
</dbReference>
<dbReference type="EMBL" id="CP037421">
    <property type="protein sequence ID" value="QDT26551.1"/>
    <property type="molecule type" value="Genomic_DNA"/>
</dbReference>
<gene>
    <name evidence="4" type="ORF">Enr10x_18550</name>
</gene>
<protein>
    <submittedName>
        <fullName evidence="4">Epimerase family protein</fullName>
    </submittedName>
</protein>
<dbReference type="Proteomes" id="UP000315647">
    <property type="component" value="Chromosome"/>
</dbReference>
<comment type="similarity">
    <text evidence="1">Belongs to the NAD(P)-dependent epimerase/dehydratase family. SDR39U1 subfamily.</text>
</comment>
<dbReference type="PANTHER" id="PTHR11092">
    <property type="entry name" value="SUGAR NUCLEOTIDE EPIMERASE RELATED"/>
    <property type="match status" value="1"/>
</dbReference>
<evidence type="ECO:0000259" key="2">
    <source>
        <dbReference type="Pfam" id="PF01370"/>
    </source>
</evidence>
<accession>A0A517Q4L7</accession>
<dbReference type="InterPro" id="IPR036291">
    <property type="entry name" value="NAD(P)-bd_dom_sf"/>
</dbReference>
<dbReference type="InterPro" id="IPR013549">
    <property type="entry name" value="DUF1731"/>
</dbReference>
<organism evidence="4 5">
    <name type="scientific">Gimesia panareensis</name>
    <dbReference type="NCBI Taxonomy" id="2527978"/>
    <lineage>
        <taxon>Bacteria</taxon>
        <taxon>Pseudomonadati</taxon>
        <taxon>Planctomycetota</taxon>
        <taxon>Planctomycetia</taxon>
        <taxon>Planctomycetales</taxon>
        <taxon>Planctomycetaceae</taxon>
        <taxon>Gimesia</taxon>
    </lineage>
</organism>